<evidence type="ECO:0008006" key="4">
    <source>
        <dbReference type="Google" id="ProtNLM"/>
    </source>
</evidence>
<accession>A0ABY9X530</accession>
<proteinExistence type="predicted"/>
<gene>
    <name evidence="2" type="ORF">F0U60_45025</name>
</gene>
<reference evidence="2 3" key="1">
    <citation type="submission" date="2019-08" db="EMBL/GenBank/DDBJ databases">
        <title>Archangium and Cystobacter genomes.</title>
        <authorList>
            <person name="Chen I.-C.K."/>
            <person name="Wielgoss S."/>
        </authorList>
    </citation>
    <scope>NUCLEOTIDE SEQUENCE [LARGE SCALE GENOMIC DNA]</scope>
    <source>
        <strain evidence="2 3">Cbm 6</strain>
    </source>
</reference>
<keyword evidence="1" id="KW-0732">Signal</keyword>
<feature type="chain" id="PRO_5047352666" description="SH3b domain-containing protein" evidence="1">
    <location>
        <begin position="32"/>
        <end position="248"/>
    </location>
</feature>
<evidence type="ECO:0000313" key="3">
    <source>
        <dbReference type="Proteomes" id="UP001611383"/>
    </source>
</evidence>
<keyword evidence="3" id="KW-1185">Reference proteome</keyword>
<dbReference type="Proteomes" id="UP001611383">
    <property type="component" value="Chromosome"/>
</dbReference>
<dbReference type="RefSeq" id="WP_395809659.1">
    <property type="nucleotide sequence ID" value="NZ_CP043494.1"/>
</dbReference>
<name>A0ABY9X530_9BACT</name>
<feature type="signal peptide" evidence="1">
    <location>
        <begin position="1"/>
        <end position="31"/>
    </location>
</feature>
<dbReference type="EMBL" id="CP043494">
    <property type="protein sequence ID" value="WNG50506.1"/>
    <property type="molecule type" value="Genomic_DNA"/>
</dbReference>
<protein>
    <recommendedName>
        <fullName evidence="4">SH3b domain-containing protein</fullName>
    </recommendedName>
</protein>
<organism evidence="2 3">
    <name type="scientific">Archangium minus</name>
    <dbReference type="NCBI Taxonomy" id="83450"/>
    <lineage>
        <taxon>Bacteria</taxon>
        <taxon>Pseudomonadati</taxon>
        <taxon>Myxococcota</taxon>
        <taxon>Myxococcia</taxon>
        <taxon>Myxococcales</taxon>
        <taxon>Cystobacterineae</taxon>
        <taxon>Archangiaceae</taxon>
        <taxon>Archangium</taxon>
    </lineage>
</organism>
<evidence type="ECO:0000313" key="2">
    <source>
        <dbReference type="EMBL" id="WNG50506.1"/>
    </source>
</evidence>
<evidence type="ECO:0000256" key="1">
    <source>
        <dbReference type="SAM" id="SignalP"/>
    </source>
</evidence>
<sequence>MTVRSHAMSIARRQKMCAFTVALLAAAQTWALEPKLQDSVDLDGDGKKEQVTLEPGTEGHFSVRVGSTVYKGRVLTNEAQGFTVVDVDASEPRKELLVHTIGDVDEQHRVVLLRFDGKRLSELGTLQEATEVKGNGIVLEDTWEGFWNRREKYVLDARAQKLTHVRQELLYVGIEGTVRSKSFPLQRTRTDTTPVANVAPGSKVLVVAAATPDKDGPVEWYLLKTSTGLLGWARIQTLVDEVELPFAG</sequence>